<dbReference type="InterPro" id="IPR036941">
    <property type="entry name" value="Rcpt_L-dom_sf"/>
</dbReference>
<evidence type="ECO:0000313" key="2">
    <source>
        <dbReference type="Proteomes" id="UP000261580"/>
    </source>
</evidence>
<name>A0A3Q4MZ03_NEOBR</name>
<dbReference type="GeneTree" id="ENSGT00940000178607"/>
<dbReference type="Proteomes" id="UP000261580">
    <property type="component" value="Unassembled WGS sequence"/>
</dbReference>
<dbReference type="SUPFAM" id="SSF52058">
    <property type="entry name" value="L domain-like"/>
    <property type="match status" value="1"/>
</dbReference>
<dbReference type="OMA" id="VALFLCH"/>
<proteinExistence type="predicted"/>
<sequence>MKALLFAVTVCDGTKNFLSTTGNSEIMYNLMKTRYNNCDIVMGNLEITMMDHTRDFSFLEVRLQTLRTTNQERV</sequence>
<protein>
    <submittedName>
        <fullName evidence="1">Uncharacterized protein</fullName>
    </submittedName>
</protein>
<dbReference type="Gene3D" id="3.80.20.20">
    <property type="entry name" value="Receptor L-domain"/>
    <property type="match status" value="1"/>
</dbReference>
<dbReference type="Bgee" id="ENSNBRG00000017493">
    <property type="expression patterns" value="Expressed in zone of skin and 3 other cell types or tissues"/>
</dbReference>
<keyword evidence="2" id="KW-1185">Reference proteome</keyword>
<accession>A0A3Q4MZ03</accession>
<dbReference type="Ensembl" id="ENSNBRT00000023442.1">
    <property type="protein sequence ID" value="ENSNBRP00000022844.1"/>
    <property type="gene ID" value="ENSNBRG00000017493.1"/>
</dbReference>
<reference evidence="1" key="2">
    <citation type="submission" date="2025-09" db="UniProtKB">
        <authorList>
            <consortium name="Ensembl"/>
        </authorList>
    </citation>
    <scope>IDENTIFICATION</scope>
</reference>
<organism evidence="1 2">
    <name type="scientific">Neolamprologus brichardi</name>
    <name type="common">Fairy cichlid</name>
    <name type="synonym">Lamprologus brichardi</name>
    <dbReference type="NCBI Taxonomy" id="32507"/>
    <lineage>
        <taxon>Eukaryota</taxon>
        <taxon>Metazoa</taxon>
        <taxon>Chordata</taxon>
        <taxon>Craniata</taxon>
        <taxon>Vertebrata</taxon>
        <taxon>Euteleostomi</taxon>
        <taxon>Actinopterygii</taxon>
        <taxon>Neopterygii</taxon>
        <taxon>Teleostei</taxon>
        <taxon>Neoteleostei</taxon>
        <taxon>Acanthomorphata</taxon>
        <taxon>Ovalentaria</taxon>
        <taxon>Cichlomorphae</taxon>
        <taxon>Cichliformes</taxon>
        <taxon>Cichlidae</taxon>
        <taxon>African cichlids</taxon>
        <taxon>Pseudocrenilabrinae</taxon>
        <taxon>Lamprologini</taxon>
        <taxon>Neolamprologus</taxon>
    </lineage>
</organism>
<reference evidence="1" key="1">
    <citation type="submission" date="2025-08" db="UniProtKB">
        <authorList>
            <consortium name="Ensembl"/>
        </authorList>
    </citation>
    <scope>IDENTIFICATION</scope>
</reference>
<dbReference type="STRING" id="32507.ENSNBRP00000022844"/>
<dbReference type="AlphaFoldDB" id="A0A3Q4MZ03"/>
<evidence type="ECO:0000313" key="1">
    <source>
        <dbReference type="Ensembl" id="ENSNBRP00000022844.1"/>
    </source>
</evidence>